<name>A0A2S9YMT6_9BACT</name>
<evidence type="ECO:0000313" key="3">
    <source>
        <dbReference type="Proteomes" id="UP000238823"/>
    </source>
</evidence>
<feature type="region of interest" description="Disordered" evidence="1">
    <location>
        <begin position="721"/>
        <end position="747"/>
    </location>
</feature>
<comment type="caution">
    <text evidence="2">The sequence shown here is derived from an EMBL/GenBank/DDBJ whole genome shotgun (WGS) entry which is preliminary data.</text>
</comment>
<evidence type="ECO:0000256" key="1">
    <source>
        <dbReference type="SAM" id="MobiDB-lite"/>
    </source>
</evidence>
<sequence length="747" mass="81449">MTTPAKPPGKPPARPLGEHDAAVARQRSKSRRRIRGVGPIRPRAGTISALALAGLAIALAWADPFAKPDDGALLVNNRLGGRRVFPTLVDADPSKATIELQAADGPVVRVVPAPGGGHQLMHGDEVLGPVANEDFEGLWSSLRLATARRSTGKVQGVGQGGVIRISLPGENLTLELGSAATGGGVYGSFEVSGDTWVVETEMLTLVEQPPKSWLSKRLLPVDVEFVTGLAWGDELMLGRSDDGFWRVREGGTPALLATEAVEFRIRRLLRAQLDPFVERDAVASESLRPWLVVTTLDGGSRALHLGGACPGEPSKRLVDRGPGLLGCVPAELLERWPLLSPIAGMLEPRLVPHDYGRIVGIDLERPAARKLMRRGGEWFYTGEDETGVEALPEEEVRRWYQALGRLEVSLLAVESGADGGPDPALEWSPDWVVVVHADTGEELRVTCDLDGEPLCVRDDGPMLRLLGELPVNLAFDAETFAARRLTEINPGEIRELEILPPADVESRTVRQSVHSDMGTWQLDAPAHVDDSGAIDEVRLENVLWALRQLRAEAWVAAPSVPPLRRILAEIVPDQGLRRSVEVTVFPDCVVEVEGHRPALVAKATCAALGEDLFFDDPLRFWLERSRGVEVSDAGGQERLFLRRRDQMFVTSDDQPVQDPALEQRLREWIDWRSDGVRAGQPPGEPAWILDVRREFGPPAQVEIGEGWARLRGADWYYVQRSGPAPTNDLAPGESPADDFDPGAIDLD</sequence>
<reference evidence="2 3" key="1">
    <citation type="submission" date="2018-03" db="EMBL/GenBank/DDBJ databases">
        <title>Draft Genome Sequences of the Obligatory Marine Myxobacteria Enhygromyxa salina SWB007.</title>
        <authorList>
            <person name="Poehlein A."/>
            <person name="Moghaddam J.A."/>
            <person name="Harms H."/>
            <person name="Alanjari M."/>
            <person name="Koenig G.M."/>
            <person name="Daniel R."/>
            <person name="Schaeberle T.F."/>
        </authorList>
    </citation>
    <scope>NUCLEOTIDE SEQUENCE [LARGE SCALE GENOMIC DNA]</scope>
    <source>
        <strain evidence="2 3">SWB007</strain>
    </source>
</reference>
<feature type="region of interest" description="Disordered" evidence="1">
    <location>
        <begin position="1"/>
        <end position="37"/>
    </location>
</feature>
<proteinExistence type="predicted"/>
<dbReference type="RefSeq" id="WP_146157898.1">
    <property type="nucleotide sequence ID" value="NZ_PVNL01000076.1"/>
</dbReference>
<protein>
    <recommendedName>
        <fullName evidence="4">DUF4340 domain-containing protein</fullName>
    </recommendedName>
</protein>
<feature type="compositionally biased region" description="Basic residues" evidence="1">
    <location>
        <begin position="26"/>
        <end position="35"/>
    </location>
</feature>
<dbReference type="EMBL" id="PVNL01000076">
    <property type="protein sequence ID" value="PRQ06395.1"/>
    <property type="molecule type" value="Genomic_DNA"/>
</dbReference>
<dbReference type="OrthoDB" id="5482142at2"/>
<gene>
    <name evidence="2" type="ORF">ENSA7_39410</name>
</gene>
<evidence type="ECO:0000313" key="2">
    <source>
        <dbReference type="EMBL" id="PRQ06395.1"/>
    </source>
</evidence>
<accession>A0A2S9YMT6</accession>
<feature type="compositionally biased region" description="Pro residues" evidence="1">
    <location>
        <begin position="1"/>
        <end position="14"/>
    </location>
</feature>
<feature type="compositionally biased region" description="Acidic residues" evidence="1">
    <location>
        <begin position="735"/>
        <end position="747"/>
    </location>
</feature>
<dbReference type="Proteomes" id="UP000238823">
    <property type="component" value="Unassembled WGS sequence"/>
</dbReference>
<dbReference type="AlphaFoldDB" id="A0A2S9YMT6"/>
<evidence type="ECO:0008006" key="4">
    <source>
        <dbReference type="Google" id="ProtNLM"/>
    </source>
</evidence>
<organism evidence="2 3">
    <name type="scientific">Enhygromyxa salina</name>
    <dbReference type="NCBI Taxonomy" id="215803"/>
    <lineage>
        <taxon>Bacteria</taxon>
        <taxon>Pseudomonadati</taxon>
        <taxon>Myxococcota</taxon>
        <taxon>Polyangia</taxon>
        <taxon>Nannocystales</taxon>
        <taxon>Nannocystaceae</taxon>
        <taxon>Enhygromyxa</taxon>
    </lineage>
</organism>